<feature type="transmembrane region" description="Helical" evidence="1">
    <location>
        <begin position="144"/>
        <end position="169"/>
    </location>
</feature>
<accession>A0ABS9NQN1</accession>
<keyword evidence="1" id="KW-0472">Membrane</keyword>
<reference evidence="3 4" key="1">
    <citation type="submission" date="2022-02" db="EMBL/GenBank/DDBJ databases">
        <title>Genome sequence data of Kingella unionensis sp. nov. strain CICC 24913 (CCUG 75125).</title>
        <authorList>
            <person name="Xiao M."/>
        </authorList>
    </citation>
    <scope>NUCLEOTIDE SEQUENCE [LARGE SCALE GENOMIC DNA]</scope>
    <source>
        <strain evidence="3 4">CICC 24913</strain>
    </source>
</reference>
<evidence type="ECO:0000259" key="2">
    <source>
        <dbReference type="PROSITE" id="PS50206"/>
    </source>
</evidence>
<keyword evidence="4" id="KW-1185">Reference proteome</keyword>
<evidence type="ECO:0000313" key="3">
    <source>
        <dbReference type="EMBL" id="MCG6505111.1"/>
    </source>
</evidence>
<feature type="domain" description="Rhodanese" evidence="2">
    <location>
        <begin position="18"/>
        <end position="108"/>
    </location>
</feature>
<comment type="caution">
    <text evidence="3">The sequence shown here is derived from an EMBL/GenBank/DDBJ whole genome shotgun (WGS) entry which is preliminary data.</text>
</comment>
<dbReference type="SUPFAM" id="SSF52821">
    <property type="entry name" value="Rhodanese/Cell cycle control phosphatase"/>
    <property type="match status" value="1"/>
</dbReference>
<dbReference type="InterPro" id="IPR036873">
    <property type="entry name" value="Rhodanese-like_dom_sf"/>
</dbReference>
<feature type="transmembrane region" description="Helical" evidence="1">
    <location>
        <begin position="120"/>
        <end position="138"/>
    </location>
</feature>
<dbReference type="RefSeq" id="WP_238748678.1">
    <property type="nucleotide sequence ID" value="NZ_JAKOOW010000078.1"/>
</dbReference>
<keyword evidence="1" id="KW-1133">Transmembrane helix</keyword>
<dbReference type="PANTHER" id="PTHR44086:SF10">
    <property type="entry name" value="THIOSULFATE SULFURTRANSFERASE_RHODANESE-LIKE DOMAIN-CONTAINING PROTEIN 3"/>
    <property type="match status" value="1"/>
</dbReference>
<dbReference type="PANTHER" id="PTHR44086">
    <property type="entry name" value="THIOSULFATE SULFURTRANSFERASE RDL2, MITOCHONDRIAL-RELATED"/>
    <property type="match status" value="1"/>
</dbReference>
<dbReference type="SMART" id="SM00450">
    <property type="entry name" value="RHOD"/>
    <property type="match status" value="1"/>
</dbReference>
<evidence type="ECO:0000256" key="1">
    <source>
        <dbReference type="SAM" id="Phobius"/>
    </source>
</evidence>
<evidence type="ECO:0000313" key="4">
    <source>
        <dbReference type="Proteomes" id="UP001298424"/>
    </source>
</evidence>
<dbReference type="InterPro" id="IPR021309">
    <property type="entry name" value="YgaP-like_TM"/>
</dbReference>
<gene>
    <name evidence="3" type="ORF">MB824_11500</name>
</gene>
<name>A0ABS9NQN1_9NEIS</name>
<sequence>MSAADTLPRIGADEIGKFGKEVLLIDIRSPAEYRREHIAQALCIAPDELAEKLPSAAANADILVFHCLSGMRTAQAAATLAAAANGRTAYILDGGLQAWKKAGLPTVTDRSAPLDMMRQVQIGAGSLVLLSVIGGAVFSPVFYLLAALVGAGLLTAGLTGFCGMAKLLARMPWNQA</sequence>
<dbReference type="Pfam" id="PF11127">
    <property type="entry name" value="YgaP-like_TM"/>
    <property type="match status" value="1"/>
</dbReference>
<dbReference type="Proteomes" id="UP001298424">
    <property type="component" value="Unassembled WGS sequence"/>
</dbReference>
<proteinExistence type="predicted"/>
<dbReference type="EMBL" id="JAKOOW010000078">
    <property type="protein sequence ID" value="MCG6505111.1"/>
    <property type="molecule type" value="Genomic_DNA"/>
</dbReference>
<dbReference type="InterPro" id="IPR001763">
    <property type="entry name" value="Rhodanese-like_dom"/>
</dbReference>
<dbReference type="Pfam" id="PF00581">
    <property type="entry name" value="Rhodanese"/>
    <property type="match status" value="1"/>
</dbReference>
<dbReference type="Gene3D" id="6.10.140.1340">
    <property type="match status" value="1"/>
</dbReference>
<dbReference type="PROSITE" id="PS50206">
    <property type="entry name" value="RHODANESE_3"/>
    <property type="match status" value="1"/>
</dbReference>
<protein>
    <submittedName>
        <fullName evidence="3">Rhodanese family protein</fullName>
    </submittedName>
</protein>
<organism evidence="3 4">
    <name type="scientific">Kingella pumchi</name>
    <dbReference type="NCBI Taxonomy" id="2779506"/>
    <lineage>
        <taxon>Bacteria</taxon>
        <taxon>Pseudomonadati</taxon>
        <taxon>Pseudomonadota</taxon>
        <taxon>Betaproteobacteria</taxon>
        <taxon>Neisseriales</taxon>
        <taxon>Neisseriaceae</taxon>
        <taxon>Kingella</taxon>
    </lineage>
</organism>
<dbReference type="Gene3D" id="3.40.250.10">
    <property type="entry name" value="Rhodanese-like domain"/>
    <property type="match status" value="1"/>
</dbReference>
<keyword evidence="1" id="KW-0812">Transmembrane</keyword>